<dbReference type="PANTHER" id="PTHR32089">
    <property type="entry name" value="METHYL-ACCEPTING CHEMOTAXIS PROTEIN MCPB"/>
    <property type="match status" value="1"/>
</dbReference>
<dbReference type="InterPro" id="IPR004089">
    <property type="entry name" value="MCPsignal_dom"/>
</dbReference>
<evidence type="ECO:0000256" key="6">
    <source>
        <dbReference type="SAM" id="Phobius"/>
    </source>
</evidence>
<dbReference type="CDD" id="cd06225">
    <property type="entry name" value="HAMP"/>
    <property type="match status" value="1"/>
</dbReference>
<dbReference type="PANTHER" id="PTHR32089:SF112">
    <property type="entry name" value="LYSOZYME-LIKE PROTEIN-RELATED"/>
    <property type="match status" value="1"/>
</dbReference>
<keyword evidence="2" id="KW-1003">Cell membrane</keyword>
<dbReference type="PROSITE" id="PS50885">
    <property type="entry name" value="HAMP"/>
    <property type="match status" value="1"/>
</dbReference>
<dbReference type="Pfam" id="PF00015">
    <property type="entry name" value="MCPsignal"/>
    <property type="match status" value="1"/>
</dbReference>
<reference evidence="10" key="1">
    <citation type="journal article" date="2020" name="mSystems">
        <title>Genome- and Community-Level Interaction Insights into Carbon Utilization and Element Cycling Functions of Hydrothermarchaeota in Hydrothermal Sediment.</title>
        <authorList>
            <person name="Zhou Z."/>
            <person name="Liu Y."/>
            <person name="Xu W."/>
            <person name="Pan J."/>
            <person name="Luo Z.H."/>
            <person name="Li M."/>
        </authorList>
    </citation>
    <scope>NUCLEOTIDE SEQUENCE [LARGE SCALE GENOMIC DNA]</scope>
    <source>
        <strain evidence="10">HyVt-456</strain>
    </source>
</reference>
<feature type="transmembrane region" description="Helical" evidence="6">
    <location>
        <begin position="12"/>
        <end position="30"/>
    </location>
</feature>
<feature type="domain" description="Methyl-accepting transducer" evidence="7">
    <location>
        <begin position="343"/>
        <end position="565"/>
    </location>
</feature>
<evidence type="ECO:0000256" key="5">
    <source>
        <dbReference type="PROSITE-ProRule" id="PRU00284"/>
    </source>
</evidence>
<keyword evidence="3 5" id="KW-0807">Transducer</keyword>
<dbReference type="PROSITE" id="PS50111">
    <property type="entry name" value="CHEMOTAXIS_TRANSDUC_2"/>
    <property type="match status" value="1"/>
</dbReference>
<dbReference type="SMART" id="SM00304">
    <property type="entry name" value="HAMP"/>
    <property type="match status" value="2"/>
</dbReference>
<dbReference type="InterPro" id="IPR021796">
    <property type="entry name" value="Tll0287-like_dom"/>
</dbReference>
<dbReference type="GO" id="GO:0005886">
    <property type="term" value="C:plasma membrane"/>
    <property type="evidence" value="ECO:0007669"/>
    <property type="project" value="UniProtKB-SubCell"/>
</dbReference>
<sequence length="602" mass="65298">MFSRLSITVKILLIVGISAMLVMAITIYNFNSDLSEEIEQAMVEKASAFTAVADESKNHMSRLHKAGAINKEELLAEAQETIANNGNYQDTRFFQTIPIVAGWTAAGKAAERENMIFNIISFDARNPDHDPNRDPVNGAFRAKLLRTANEKVERHEADYVVELNEKDNNYYFVRPIKLEQGCITCHGNPADSPNGDGTDMLGFRMENWKAGDIHGAYEVVIPKSVIDEKLNASMTSNLILFFVMVLFSVGSIFLLIKKIVVRPIQECVGFAQDIQNGDLSGELEVKSEDEVGQLTHSLNEMVYNLRQVTGNVIDNATKINSMSEDFKHISDVASENAGGLSEKSNAVASAAEELNASMATVSSSAEVTTQNINLVASSTEEMSATVSEISQNTHRAQEITSKAVTAVQLATTQVNELGNAAEEINKVMEVINEISEQTKLLALNATIEAARAGEAGKGFAVVANEVKELAGQTNTAIENIKNKIENMQSSTEGTVEQISSINKVISEVNDIVTSIASAVEEQSVTTQDIAGNVKQAASGVSEMAHNIHQAAEVTQMVAQDIITVDNTSHEIHNMSSSVNNEAVQLSNLSKELNDAVSHFKLN</sequence>
<evidence type="ECO:0000256" key="4">
    <source>
        <dbReference type="ARBA" id="ARBA00029447"/>
    </source>
</evidence>
<organism evidence="10">
    <name type="scientific">Caldithrix abyssi</name>
    <dbReference type="NCBI Taxonomy" id="187145"/>
    <lineage>
        <taxon>Bacteria</taxon>
        <taxon>Pseudomonadati</taxon>
        <taxon>Calditrichota</taxon>
        <taxon>Calditrichia</taxon>
        <taxon>Calditrichales</taxon>
        <taxon>Calditrichaceae</taxon>
        <taxon>Caldithrix</taxon>
    </lineage>
</organism>
<dbReference type="InterPro" id="IPR000727">
    <property type="entry name" value="T_SNARE_dom"/>
</dbReference>
<evidence type="ECO:0000259" key="7">
    <source>
        <dbReference type="PROSITE" id="PS50111"/>
    </source>
</evidence>
<evidence type="ECO:0000259" key="8">
    <source>
        <dbReference type="PROSITE" id="PS50192"/>
    </source>
</evidence>
<evidence type="ECO:0000259" key="9">
    <source>
        <dbReference type="PROSITE" id="PS50885"/>
    </source>
</evidence>
<keyword evidence="6" id="KW-0472">Membrane</keyword>
<evidence type="ECO:0000256" key="3">
    <source>
        <dbReference type="ARBA" id="ARBA00023224"/>
    </source>
</evidence>
<gene>
    <name evidence="10" type="ORF">ENJ10_00665</name>
</gene>
<comment type="similarity">
    <text evidence="4">Belongs to the methyl-accepting chemotaxis (MCP) protein family.</text>
</comment>
<proteinExistence type="inferred from homology"/>
<feature type="transmembrane region" description="Helical" evidence="6">
    <location>
        <begin position="238"/>
        <end position="256"/>
    </location>
</feature>
<dbReference type="PROSITE" id="PS50192">
    <property type="entry name" value="T_SNARE"/>
    <property type="match status" value="1"/>
</dbReference>
<dbReference type="Pfam" id="PF00672">
    <property type="entry name" value="HAMP"/>
    <property type="match status" value="1"/>
</dbReference>
<dbReference type="Gene3D" id="1.10.287.950">
    <property type="entry name" value="Methyl-accepting chemotaxis protein"/>
    <property type="match status" value="1"/>
</dbReference>
<dbReference type="SUPFAM" id="SSF58104">
    <property type="entry name" value="Methyl-accepting chemotaxis protein (MCP) signaling domain"/>
    <property type="match status" value="1"/>
</dbReference>
<feature type="domain" description="T-SNARE coiled-coil homology" evidence="8">
    <location>
        <begin position="488"/>
        <end position="550"/>
    </location>
</feature>
<dbReference type="SMART" id="SM00283">
    <property type="entry name" value="MA"/>
    <property type="match status" value="1"/>
</dbReference>
<dbReference type="Proteomes" id="UP000886005">
    <property type="component" value="Unassembled WGS sequence"/>
</dbReference>
<feature type="domain" description="HAMP" evidence="9">
    <location>
        <begin position="258"/>
        <end position="310"/>
    </location>
</feature>
<dbReference type="GO" id="GO:0007165">
    <property type="term" value="P:signal transduction"/>
    <property type="evidence" value="ECO:0007669"/>
    <property type="project" value="UniProtKB-KW"/>
</dbReference>
<evidence type="ECO:0000313" key="10">
    <source>
        <dbReference type="EMBL" id="HED09175.1"/>
    </source>
</evidence>
<dbReference type="EMBL" id="DRLD01000020">
    <property type="protein sequence ID" value="HED09175.1"/>
    <property type="molecule type" value="Genomic_DNA"/>
</dbReference>
<comment type="subcellular location">
    <subcellularLocation>
        <location evidence="1">Cell inner membrane</location>
        <topology evidence="1">Multi-pass membrane protein</topology>
    </subcellularLocation>
</comment>
<dbReference type="AlphaFoldDB" id="A0A7V1LJK8"/>
<keyword evidence="6" id="KW-0812">Transmembrane</keyword>
<keyword evidence="2" id="KW-0997">Cell inner membrane</keyword>
<name>A0A7V1LJK8_CALAY</name>
<accession>A0A7V1LJK8</accession>
<comment type="caution">
    <text evidence="10">The sequence shown here is derived from an EMBL/GenBank/DDBJ whole genome shotgun (WGS) entry which is preliminary data.</text>
</comment>
<evidence type="ECO:0000256" key="2">
    <source>
        <dbReference type="ARBA" id="ARBA00022519"/>
    </source>
</evidence>
<evidence type="ECO:0000256" key="1">
    <source>
        <dbReference type="ARBA" id="ARBA00004429"/>
    </source>
</evidence>
<dbReference type="InterPro" id="IPR003660">
    <property type="entry name" value="HAMP_dom"/>
</dbReference>
<dbReference type="Pfam" id="PF11845">
    <property type="entry name" value="Tll0287-like"/>
    <property type="match status" value="1"/>
</dbReference>
<protein>
    <submittedName>
        <fullName evidence="10">Methyl-accepting chemotaxis protein</fullName>
    </submittedName>
</protein>
<keyword evidence="6" id="KW-1133">Transmembrane helix</keyword>